<comment type="subcellular location">
    <subcellularLocation>
        <location evidence="14">Synaptic cell membrane</location>
        <topology evidence="14">Multi-pass membrane protein</topology>
    </subcellularLocation>
</comment>
<dbReference type="InterPro" id="IPR018000">
    <property type="entry name" value="Neurotransmitter_ion_chnl_CS"/>
</dbReference>
<dbReference type="GO" id="GO:0005231">
    <property type="term" value="F:excitatory extracellular ligand-gated monoatomic ion channel activity"/>
    <property type="evidence" value="ECO:0000318"/>
    <property type="project" value="GO_Central"/>
</dbReference>
<dbReference type="SUPFAM" id="SSF63712">
    <property type="entry name" value="Nicotinic receptor ligand binding domain-like"/>
    <property type="match status" value="1"/>
</dbReference>
<dbReference type="RefSeq" id="XP_009020939.1">
    <property type="nucleotide sequence ID" value="XM_009022691.1"/>
</dbReference>
<protein>
    <submittedName>
        <fullName evidence="18 19">Uncharacterized protein</fullName>
    </submittedName>
</protein>
<dbReference type="FunFam" id="1.20.58.390:FF:000043">
    <property type="entry name" value="AcetylCholine Receptor"/>
    <property type="match status" value="1"/>
</dbReference>
<keyword evidence="20" id="KW-1185">Reference proteome</keyword>
<dbReference type="HOGENOM" id="CLU_018074_0_3_1"/>
<keyword evidence="12" id="KW-1071">Ligand-gated ion channel</keyword>
<dbReference type="InterPro" id="IPR036719">
    <property type="entry name" value="Neuro-gated_channel_TM_sf"/>
</dbReference>
<keyword evidence="10" id="KW-0675">Receptor</keyword>
<dbReference type="GO" id="GO:0022848">
    <property type="term" value="F:acetylcholine-gated monoatomic cation-selective channel activity"/>
    <property type="evidence" value="ECO:0007669"/>
    <property type="project" value="InterPro"/>
</dbReference>
<dbReference type="EMBL" id="KB096864">
    <property type="protein sequence ID" value="ESO00768.1"/>
    <property type="molecule type" value="Genomic_DNA"/>
</dbReference>
<gene>
    <name evidence="19" type="primary">20212271</name>
    <name evidence="18" type="ORF">HELRODRAFT_192409</name>
</gene>
<dbReference type="EnsemblMetazoa" id="HelroT192409">
    <property type="protein sequence ID" value="HelroP192409"/>
    <property type="gene ID" value="HelroG192409"/>
</dbReference>
<feature type="transmembrane region" description="Helical" evidence="15">
    <location>
        <begin position="250"/>
        <end position="274"/>
    </location>
</feature>
<dbReference type="GO" id="GO:0034220">
    <property type="term" value="P:monoatomic ion transmembrane transport"/>
    <property type="evidence" value="ECO:0000318"/>
    <property type="project" value="GO_Central"/>
</dbReference>
<dbReference type="PROSITE" id="PS00236">
    <property type="entry name" value="NEUROTR_ION_CHANNEL"/>
    <property type="match status" value="1"/>
</dbReference>
<dbReference type="GeneID" id="20212271"/>
<evidence type="ECO:0000313" key="20">
    <source>
        <dbReference type="Proteomes" id="UP000015101"/>
    </source>
</evidence>
<dbReference type="PANTHER" id="PTHR18945">
    <property type="entry name" value="NEUROTRANSMITTER GATED ION CHANNEL"/>
    <property type="match status" value="1"/>
</dbReference>
<keyword evidence="8 15" id="KW-0472">Membrane</keyword>
<comment type="similarity">
    <text evidence="1">Belongs to the ligand-gated ion channel (TC 1.A.9) family. Acetylcholine receptor (TC 1.A.9.1) subfamily.</text>
</comment>
<feature type="transmembrane region" description="Helical" evidence="15">
    <location>
        <begin position="516"/>
        <end position="535"/>
    </location>
</feature>
<evidence type="ECO:0000256" key="6">
    <source>
        <dbReference type="ARBA" id="ARBA00023018"/>
    </source>
</evidence>
<evidence type="ECO:0000256" key="3">
    <source>
        <dbReference type="ARBA" id="ARBA00022475"/>
    </source>
</evidence>
<evidence type="ECO:0000256" key="9">
    <source>
        <dbReference type="ARBA" id="ARBA00023157"/>
    </source>
</evidence>
<keyword evidence="13 15" id="KW-0407">Ion channel</keyword>
<dbReference type="InterPro" id="IPR038050">
    <property type="entry name" value="Neuro_actylchol_rec"/>
</dbReference>
<keyword evidence="5 15" id="KW-1133">Transmembrane helix</keyword>
<keyword evidence="11" id="KW-0325">Glycoprotein</keyword>
<dbReference type="InParanoid" id="T1FTX4"/>
<keyword evidence="7 15" id="KW-0406">Ion transport</keyword>
<feature type="transmembrane region" description="Helical" evidence="15">
    <location>
        <begin position="316"/>
        <end position="337"/>
    </location>
</feature>
<reference evidence="18 20" key="2">
    <citation type="journal article" date="2013" name="Nature">
        <title>Insights into bilaterian evolution from three spiralian genomes.</title>
        <authorList>
            <person name="Simakov O."/>
            <person name="Marletaz F."/>
            <person name="Cho S.J."/>
            <person name="Edsinger-Gonzales E."/>
            <person name="Havlak P."/>
            <person name="Hellsten U."/>
            <person name="Kuo D.H."/>
            <person name="Larsson T."/>
            <person name="Lv J."/>
            <person name="Arendt D."/>
            <person name="Savage R."/>
            <person name="Osoegawa K."/>
            <person name="de Jong P."/>
            <person name="Grimwood J."/>
            <person name="Chapman J.A."/>
            <person name="Shapiro H."/>
            <person name="Aerts A."/>
            <person name="Otillar R.P."/>
            <person name="Terry A.Y."/>
            <person name="Boore J.L."/>
            <person name="Grigoriev I.V."/>
            <person name="Lindberg D.R."/>
            <person name="Seaver E.C."/>
            <person name="Weisblat D.A."/>
            <person name="Putnam N.H."/>
            <person name="Rokhsar D.S."/>
        </authorList>
    </citation>
    <scope>NUCLEOTIDE SEQUENCE</scope>
</reference>
<dbReference type="eggNOG" id="KOG3646">
    <property type="taxonomic scope" value="Eukaryota"/>
</dbReference>
<dbReference type="FunFam" id="2.70.170.10:FF:000016">
    <property type="entry name" value="Nicotinic acetylcholine receptor subunit"/>
    <property type="match status" value="1"/>
</dbReference>
<dbReference type="CDD" id="cd19051">
    <property type="entry name" value="LGIC_TM_cation"/>
    <property type="match status" value="1"/>
</dbReference>
<dbReference type="InterPro" id="IPR006202">
    <property type="entry name" value="Neur_chan_lig-bd"/>
</dbReference>
<dbReference type="GO" id="GO:0042391">
    <property type="term" value="P:regulation of membrane potential"/>
    <property type="evidence" value="ECO:0000318"/>
    <property type="project" value="GO_Central"/>
</dbReference>
<dbReference type="Pfam" id="PF02931">
    <property type="entry name" value="Neur_chan_LBD"/>
    <property type="match status" value="1"/>
</dbReference>
<dbReference type="CDD" id="cd18997">
    <property type="entry name" value="LGIC_ECD_nAChR"/>
    <property type="match status" value="1"/>
</dbReference>
<dbReference type="NCBIfam" id="TIGR00860">
    <property type="entry name" value="LIC"/>
    <property type="match status" value="1"/>
</dbReference>
<dbReference type="GO" id="GO:0005886">
    <property type="term" value="C:plasma membrane"/>
    <property type="evidence" value="ECO:0000318"/>
    <property type="project" value="GO_Central"/>
</dbReference>
<feature type="domain" description="Neurotransmitter-gated ion-channel transmembrane" evidence="17">
    <location>
        <begin position="257"/>
        <end position="533"/>
    </location>
</feature>
<sequence>MTSVVLYPLAVRADVLAPKAGKCMKNPPATNFTTEAGSHEDRLINDIFNTRGYSPIARPVVNESDKVDVEYMVTLQSIINLDEKQEMLITRLWFEYVWVDPKLAWNPHEYGGLESIRLAWDKVWTPDILLYNSASPAIDTKYPVNIIVSNSGSCKWMPLGIYTSSCAIDIQWFPFDDQKCKLKFGSWTYHGNLLNLMQKNGTSGMNTELFQENGEWDLIDAPANRTVLWYSCCPDPYIDITYYLHIRRRALYYASNLIIPCALISILAIFTFLLPPDTNAKISLGITVLLALTVFQLIVADMVPSTSVSVPLIGKYFAFLMVMCTISLGITIVVINFHHRKPDMSMIPDYASINYLFISITEIPPHLPHPHPQIDKYVNNYLAWLVRLSRPGKPPRSPFAKDEIARTVNLDTTKFMVPSLPHPNSANARFATFLTMQNTRLTPKFPSVKDKPANSQPVKQLSEQSSKAKVELYKLKHEFGALLYEMKCITNHIKDIDVEADEISKWKFAAMVIDRCSFIIFSIYLFIFTVSIFFSSENLRNSLVN</sequence>
<feature type="domain" description="Neurotransmitter-gated ion-channel ligand-binding" evidence="16">
    <location>
        <begin position="40"/>
        <end position="249"/>
    </location>
</feature>
<evidence type="ECO:0000259" key="17">
    <source>
        <dbReference type="Pfam" id="PF02932"/>
    </source>
</evidence>
<dbReference type="Gene3D" id="1.20.58.390">
    <property type="entry name" value="Neurotransmitter-gated ion-channel transmembrane domain"/>
    <property type="match status" value="2"/>
</dbReference>
<dbReference type="GO" id="GO:0045202">
    <property type="term" value="C:synapse"/>
    <property type="evidence" value="ECO:0000318"/>
    <property type="project" value="GO_Central"/>
</dbReference>
<evidence type="ECO:0000256" key="1">
    <source>
        <dbReference type="ARBA" id="ARBA00009237"/>
    </source>
</evidence>
<dbReference type="EMBL" id="AMQM01005181">
    <property type="status" value="NOT_ANNOTATED_CDS"/>
    <property type="molecule type" value="Genomic_DNA"/>
</dbReference>
<dbReference type="InterPro" id="IPR006201">
    <property type="entry name" value="Neur_channel"/>
</dbReference>
<dbReference type="GO" id="GO:0004888">
    <property type="term" value="F:transmembrane signaling receptor activity"/>
    <property type="evidence" value="ECO:0007669"/>
    <property type="project" value="InterPro"/>
</dbReference>
<dbReference type="GO" id="GO:0005892">
    <property type="term" value="C:acetylcholine-gated channel complex"/>
    <property type="evidence" value="ECO:0000318"/>
    <property type="project" value="GO_Central"/>
</dbReference>
<keyword evidence="6" id="KW-0770">Synapse</keyword>
<dbReference type="CTD" id="20212271"/>
<evidence type="ECO:0000256" key="15">
    <source>
        <dbReference type="RuleBase" id="RU000687"/>
    </source>
</evidence>
<dbReference type="InterPro" id="IPR006029">
    <property type="entry name" value="Neurotrans-gated_channel_TM"/>
</dbReference>
<evidence type="ECO:0000256" key="10">
    <source>
        <dbReference type="ARBA" id="ARBA00023170"/>
    </source>
</evidence>
<dbReference type="PRINTS" id="PR00252">
    <property type="entry name" value="NRIONCHANNEL"/>
</dbReference>
<proteinExistence type="inferred from homology"/>
<dbReference type="SUPFAM" id="SSF90112">
    <property type="entry name" value="Neurotransmitter-gated ion-channel transmembrane pore"/>
    <property type="match status" value="1"/>
</dbReference>
<dbReference type="Proteomes" id="UP000015101">
    <property type="component" value="Unassembled WGS sequence"/>
</dbReference>
<name>T1FTX4_HELRO</name>
<dbReference type="GO" id="GO:1904315">
    <property type="term" value="F:transmitter-gated monoatomic ion channel activity involved in regulation of postsynaptic membrane potential"/>
    <property type="evidence" value="ECO:0000318"/>
    <property type="project" value="GO_Central"/>
</dbReference>
<dbReference type="EMBL" id="AMQM01005182">
    <property type="status" value="NOT_ANNOTATED_CDS"/>
    <property type="molecule type" value="Genomic_DNA"/>
</dbReference>
<dbReference type="GO" id="GO:0043005">
    <property type="term" value="C:neuron projection"/>
    <property type="evidence" value="ECO:0000318"/>
    <property type="project" value="GO_Central"/>
</dbReference>
<dbReference type="OrthoDB" id="5975154at2759"/>
<evidence type="ECO:0000256" key="2">
    <source>
        <dbReference type="ARBA" id="ARBA00022448"/>
    </source>
</evidence>
<evidence type="ECO:0000313" key="19">
    <source>
        <dbReference type="EnsemblMetazoa" id="HelroP192409"/>
    </source>
</evidence>
<dbReference type="InterPro" id="IPR002394">
    <property type="entry name" value="Nicotinic_acetylcholine_rcpt"/>
</dbReference>
<accession>T1FTX4</accession>
<evidence type="ECO:0000256" key="14">
    <source>
        <dbReference type="ARBA" id="ARBA00034099"/>
    </source>
</evidence>
<dbReference type="InterPro" id="IPR036734">
    <property type="entry name" value="Neur_chan_lig-bd_sf"/>
</dbReference>
<dbReference type="AlphaFoldDB" id="T1FTX4"/>
<evidence type="ECO:0000256" key="7">
    <source>
        <dbReference type="ARBA" id="ARBA00023065"/>
    </source>
</evidence>
<keyword evidence="2 15" id="KW-0813">Transport</keyword>
<keyword evidence="9" id="KW-1015">Disulfide bond</keyword>
<dbReference type="PRINTS" id="PR00254">
    <property type="entry name" value="NICOTINICR"/>
</dbReference>
<organism evidence="19 20">
    <name type="scientific">Helobdella robusta</name>
    <name type="common">Californian leech</name>
    <dbReference type="NCBI Taxonomy" id="6412"/>
    <lineage>
        <taxon>Eukaryota</taxon>
        <taxon>Metazoa</taxon>
        <taxon>Spiralia</taxon>
        <taxon>Lophotrochozoa</taxon>
        <taxon>Annelida</taxon>
        <taxon>Clitellata</taxon>
        <taxon>Hirudinea</taxon>
        <taxon>Rhynchobdellida</taxon>
        <taxon>Glossiphoniidae</taxon>
        <taxon>Helobdella</taxon>
    </lineage>
</organism>
<evidence type="ECO:0000259" key="16">
    <source>
        <dbReference type="Pfam" id="PF02931"/>
    </source>
</evidence>
<evidence type="ECO:0000256" key="12">
    <source>
        <dbReference type="ARBA" id="ARBA00023286"/>
    </source>
</evidence>
<feature type="transmembrane region" description="Helical" evidence="15">
    <location>
        <begin position="286"/>
        <end position="304"/>
    </location>
</feature>
<dbReference type="Gene3D" id="2.70.170.10">
    <property type="entry name" value="Neurotransmitter-gated ion-channel ligand-binding domain"/>
    <property type="match status" value="1"/>
</dbReference>
<evidence type="ECO:0000256" key="11">
    <source>
        <dbReference type="ARBA" id="ARBA00023180"/>
    </source>
</evidence>
<dbReference type="Pfam" id="PF02932">
    <property type="entry name" value="Neur_chan_memb"/>
    <property type="match status" value="1"/>
</dbReference>
<reference evidence="20" key="1">
    <citation type="submission" date="2012-12" db="EMBL/GenBank/DDBJ databases">
        <authorList>
            <person name="Hellsten U."/>
            <person name="Grimwood J."/>
            <person name="Chapman J.A."/>
            <person name="Shapiro H."/>
            <person name="Aerts A."/>
            <person name="Otillar R.P."/>
            <person name="Terry A.Y."/>
            <person name="Boore J.L."/>
            <person name="Simakov O."/>
            <person name="Marletaz F."/>
            <person name="Cho S.-J."/>
            <person name="Edsinger-Gonzales E."/>
            <person name="Havlak P."/>
            <person name="Kuo D.-H."/>
            <person name="Larsson T."/>
            <person name="Lv J."/>
            <person name="Arendt D."/>
            <person name="Savage R."/>
            <person name="Osoegawa K."/>
            <person name="de Jong P."/>
            <person name="Lindberg D.R."/>
            <person name="Seaver E.C."/>
            <person name="Weisblat D.A."/>
            <person name="Putnam N.H."/>
            <person name="Grigoriev I.V."/>
            <person name="Rokhsar D.S."/>
        </authorList>
    </citation>
    <scope>NUCLEOTIDE SEQUENCE</scope>
</reference>
<evidence type="ECO:0000256" key="5">
    <source>
        <dbReference type="ARBA" id="ARBA00022989"/>
    </source>
</evidence>
<keyword evidence="3" id="KW-1003">Cell membrane</keyword>
<evidence type="ECO:0000256" key="4">
    <source>
        <dbReference type="ARBA" id="ARBA00022692"/>
    </source>
</evidence>
<dbReference type="GO" id="GO:0007268">
    <property type="term" value="P:chemical synaptic transmission"/>
    <property type="evidence" value="ECO:0000318"/>
    <property type="project" value="GO_Central"/>
</dbReference>
<dbReference type="KEGG" id="hro:HELRODRAFT_192409"/>
<evidence type="ECO:0000256" key="8">
    <source>
        <dbReference type="ARBA" id="ARBA00023136"/>
    </source>
</evidence>
<evidence type="ECO:0000256" key="13">
    <source>
        <dbReference type="ARBA" id="ARBA00023303"/>
    </source>
</evidence>
<evidence type="ECO:0000313" key="18">
    <source>
        <dbReference type="EMBL" id="ESO00768.1"/>
    </source>
</evidence>
<keyword evidence="4 15" id="KW-0812">Transmembrane</keyword>
<reference evidence="19" key="3">
    <citation type="submission" date="2015-06" db="UniProtKB">
        <authorList>
            <consortium name="EnsemblMetazoa"/>
        </authorList>
    </citation>
    <scope>IDENTIFICATION</scope>
</reference>
<dbReference type="STRING" id="6412.T1FTX4"/>
<dbReference type="GO" id="GO:0045211">
    <property type="term" value="C:postsynaptic membrane"/>
    <property type="evidence" value="ECO:0007669"/>
    <property type="project" value="InterPro"/>
</dbReference>